<dbReference type="GO" id="GO:0003700">
    <property type="term" value="F:DNA-binding transcription factor activity"/>
    <property type="evidence" value="ECO:0007669"/>
    <property type="project" value="InterPro"/>
</dbReference>
<feature type="compositionally biased region" description="Basic and acidic residues" evidence="2">
    <location>
        <begin position="18"/>
        <end position="27"/>
    </location>
</feature>
<organism evidence="4 5">
    <name type="scientific">Cercophora newfieldiana</name>
    <dbReference type="NCBI Taxonomy" id="92897"/>
    <lineage>
        <taxon>Eukaryota</taxon>
        <taxon>Fungi</taxon>
        <taxon>Dikarya</taxon>
        <taxon>Ascomycota</taxon>
        <taxon>Pezizomycotina</taxon>
        <taxon>Sordariomycetes</taxon>
        <taxon>Sordariomycetidae</taxon>
        <taxon>Sordariales</taxon>
        <taxon>Lasiosphaeriaceae</taxon>
        <taxon>Cercophora</taxon>
    </lineage>
</organism>
<dbReference type="InterPro" id="IPR007219">
    <property type="entry name" value="XnlR_reg_dom"/>
</dbReference>
<keyword evidence="5" id="KW-1185">Reference proteome</keyword>
<evidence type="ECO:0000259" key="3">
    <source>
        <dbReference type="SMART" id="SM00906"/>
    </source>
</evidence>
<reference evidence="4" key="1">
    <citation type="submission" date="2023-06" db="EMBL/GenBank/DDBJ databases">
        <title>Genome-scale phylogeny and comparative genomics of the fungal order Sordariales.</title>
        <authorList>
            <consortium name="Lawrence Berkeley National Laboratory"/>
            <person name="Hensen N."/>
            <person name="Bonometti L."/>
            <person name="Westerberg I."/>
            <person name="Brannstrom I.O."/>
            <person name="Guillou S."/>
            <person name="Cros-Aarteil S."/>
            <person name="Calhoun S."/>
            <person name="Haridas S."/>
            <person name="Kuo A."/>
            <person name="Mondo S."/>
            <person name="Pangilinan J."/>
            <person name="Riley R."/>
            <person name="Labutti K."/>
            <person name="Andreopoulos B."/>
            <person name="Lipzen A."/>
            <person name="Chen C."/>
            <person name="Yanf M."/>
            <person name="Daum C."/>
            <person name="Ng V."/>
            <person name="Clum A."/>
            <person name="Steindorff A."/>
            <person name="Ohm R."/>
            <person name="Martin F."/>
            <person name="Silar P."/>
            <person name="Natvig D."/>
            <person name="Lalanne C."/>
            <person name="Gautier V."/>
            <person name="Ament-Velasquez S.L."/>
            <person name="Kruys A."/>
            <person name="Hutchinson M.I."/>
            <person name="Powell A.J."/>
            <person name="Barry K."/>
            <person name="Miller A.N."/>
            <person name="Grigoriev I.V."/>
            <person name="Debuchy R."/>
            <person name="Gladieux P."/>
            <person name="Thoren M.H."/>
            <person name="Johannesson H."/>
        </authorList>
    </citation>
    <scope>NUCLEOTIDE SEQUENCE</scope>
    <source>
        <strain evidence="4">SMH2532-1</strain>
    </source>
</reference>
<dbReference type="GO" id="GO:0006351">
    <property type="term" value="P:DNA-templated transcription"/>
    <property type="evidence" value="ECO:0007669"/>
    <property type="project" value="InterPro"/>
</dbReference>
<comment type="caution">
    <text evidence="4">The sequence shown here is derived from an EMBL/GenBank/DDBJ whole genome shotgun (WGS) entry which is preliminary data.</text>
</comment>
<evidence type="ECO:0000313" key="4">
    <source>
        <dbReference type="EMBL" id="KAK0655189.1"/>
    </source>
</evidence>
<dbReference type="GO" id="GO:0003677">
    <property type="term" value="F:DNA binding"/>
    <property type="evidence" value="ECO:0007669"/>
    <property type="project" value="InterPro"/>
</dbReference>
<evidence type="ECO:0000256" key="2">
    <source>
        <dbReference type="SAM" id="MobiDB-lite"/>
    </source>
</evidence>
<proteinExistence type="predicted"/>
<sequence>MDTAHDTGGGLGEGPVDTSKRARPKEVRQRVLISTQYERKIDQFEARLAGIEGMLRELTLSINGRNASTSAPPTTNGSPAGPTSRTQTTASPVINEGIGHEESNAFSEADSAFEGDSSMAAHSVFASKFLHEAVTRTSFRMHNPEMESALQSLQQIAALQNRENTHDSRFEHVKPIPKGGFRELPMPPMQTVASLLRGLKGKYSLLVVTSPTDFTEWCRMVYFADEDYSLTIFALVNGGLYYIMQERAAFAEGEEQAEMLRWMEMCRDNFETAMANLPLLMPARRESIQVLVLASTYTIEQAKYTLAWRFNLTAVILCQTLGYHRQPTPEAAAADPASDLKAAFFWFTYANDKCFSLRFGRSSMIQDSDITVSRRLGDGIVFSHPVWRTVFHQWINHAEFIGKAYEQLYSPAALAHTPERRAESARGLIRMLEAINRNMHAEREAAGVTWPVEGREASQSPYSIEMSTVTDDLMFYVAMTLIYRAIPNDPGAESSLYGACLEAARKAIACHHQCMALAENEYVKAGYIHWSILYLPFVPVIVLFCHVIETSNLDDLQLLSDFADSLQPVCSVSKATEKLLRICRVLCGVARLYTEAKAQQDQNSNLVENDIDMYLSQLGFIPQQYHPTPEGTSYEDGIEGFDASQGMRLGNWYSANRHLLGLVEGDFPGVVEPRAWSSIAGPP</sequence>
<dbReference type="EMBL" id="JAULSV010000001">
    <property type="protein sequence ID" value="KAK0655189.1"/>
    <property type="molecule type" value="Genomic_DNA"/>
</dbReference>
<feature type="region of interest" description="Disordered" evidence="2">
    <location>
        <begin position="63"/>
        <end position="90"/>
    </location>
</feature>
<feature type="domain" description="Xylanolytic transcriptional activator regulatory" evidence="3">
    <location>
        <begin position="307"/>
        <end position="379"/>
    </location>
</feature>
<dbReference type="GO" id="GO:0008270">
    <property type="term" value="F:zinc ion binding"/>
    <property type="evidence" value="ECO:0007669"/>
    <property type="project" value="InterPro"/>
</dbReference>
<dbReference type="SMART" id="SM00906">
    <property type="entry name" value="Fungal_trans"/>
    <property type="match status" value="1"/>
</dbReference>
<evidence type="ECO:0000313" key="5">
    <source>
        <dbReference type="Proteomes" id="UP001174936"/>
    </source>
</evidence>
<dbReference type="InterPro" id="IPR050987">
    <property type="entry name" value="AtrR-like"/>
</dbReference>
<dbReference type="Proteomes" id="UP001174936">
    <property type="component" value="Unassembled WGS sequence"/>
</dbReference>
<gene>
    <name evidence="4" type="ORF">B0T16DRAFT_450919</name>
</gene>
<dbReference type="AlphaFoldDB" id="A0AA40CZW3"/>
<dbReference type="PANTHER" id="PTHR46910:SF5">
    <property type="entry name" value="ZN(II)2CYS6 TRANSCRIPTION FACTOR (EUROFUNG)"/>
    <property type="match status" value="1"/>
</dbReference>
<name>A0AA40CZW3_9PEZI</name>
<dbReference type="CDD" id="cd12148">
    <property type="entry name" value="fungal_TF_MHR"/>
    <property type="match status" value="1"/>
</dbReference>
<feature type="region of interest" description="Disordered" evidence="2">
    <location>
        <begin position="1"/>
        <end position="27"/>
    </location>
</feature>
<dbReference type="PANTHER" id="PTHR46910">
    <property type="entry name" value="TRANSCRIPTION FACTOR PDR1"/>
    <property type="match status" value="1"/>
</dbReference>
<dbReference type="Pfam" id="PF04082">
    <property type="entry name" value="Fungal_trans"/>
    <property type="match status" value="1"/>
</dbReference>
<keyword evidence="1" id="KW-0539">Nucleus</keyword>
<evidence type="ECO:0000256" key="1">
    <source>
        <dbReference type="ARBA" id="ARBA00023242"/>
    </source>
</evidence>
<protein>
    <recommendedName>
        <fullName evidence="3">Xylanolytic transcriptional activator regulatory domain-containing protein</fullName>
    </recommendedName>
</protein>
<accession>A0AA40CZW3</accession>